<keyword evidence="5 8" id="KW-1133">Transmembrane helix</keyword>
<feature type="domain" description="Major facilitator superfamily (MFS) profile" evidence="9">
    <location>
        <begin position="87"/>
        <end position="526"/>
    </location>
</feature>
<comment type="subcellular location">
    <subcellularLocation>
        <location evidence="1">Membrane</location>
        <topology evidence="1">Multi-pass membrane protein</topology>
    </subcellularLocation>
</comment>
<reference evidence="10" key="1">
    <citation type="submission" date="2020-07" db="EMBL/GenBank/DDBJ databases">
        <title>Multicomponent nature underlies the extraordinary mechanical properties of spider dragline silk.</title>
        <authorList>
            <person name="Kono N."/>
            <person name="Nakamura H."/>
            <person name="Mori M."/>
            <person name="Yoshida Y."/>
            <person name="Ohtoshi R."/>
            <person name="Malay A.D."/>
            <person name="Moran D.A.P."/>
            <person name="Tomita M."/>
            <person name="Numata K."/>
            <person name="Arakawa K."/>
        </authorList>
    </citation>
    <scope>NUCLEOTIDE SEQUENCE</scope>
</reference>
<evidence type="ECO:0000256" key="5">
    <source>
        <dbReference type="ARBA" id="ARBA00022989"/>
    </source>
</evidence>
<dbReference type="InterPro" id="IPR036259">
    <property type="entry name" value="MFS_trans_sf"/>
</dbReference>
<evidence type="ECO:0000256" key="4">
    <source>
        <dbReference type="ARBA" id="ARBA00022692"/>
    </source>
</evidence>
<accession>A0A8X6JIJ1</accession>
<dbReference type="GO" id="GO:0022857">
    <property type="term" value="F:transmembrane transporter activity"/>
    <property type="evidence" value="ECO:0007669"/>
    <property type="project" value="InterPro"/>
</dbReference>
<evidence type="ECO:0000256" key="6">
    <source>
        <dbReference type="ARBA" id="ARBA00023136"/>
    </source>
</evidence>
<gene>
    <name evidence="10" type="primary">Svop</name>
    <name evidence="10" type="ORF">TNCT_284311</name>
</gene>
<dbReference type="SUPFAM" id="SSF103473">
    <property type="entry name" value="MFS general substrate transporter"/>
    <property type="match status" value="1"/>
</dbReference>
<dbReference type="OrthoDB" id="10262656at2759"/>
<feature type="transmembrane region" description="Helical" evidence="8">
    <location>
        <begin position="501"/>
        <end position="521"/>
    </location>
</feature>
<comment type="similarity">
    <text evidence="2">Belongs to the major facilitator superfamily.</text>
</comment>
<keyword evidence="4 8" id="KW-0812">Transmembrane</keyword>
<dbReference type="InterPro" id="IPR005828">
    <property type="entry name" value="MFS_sugar_transport-like"/>
</dbReference>
<dbReference type="EMBL" id="BMAO01036082">
    <property type="protein sequence ID" value="GFR07941.1"/>
    <property type="molecule type" value="Genomic_DNA"/>
</dbReference>
<feature type="region of interest" description="Disordered" evidence="7">
    <location>
        <begin position="1"/>
        <end position="63"/>
    </location>
</feature>
<feature type="transmembrane region" description="Helical" evidence="8">
    <location>
        <begin position="388"/>
        <end position="407"/>
    </location>
</feature>
<feature type="transmembrane region" description="Helical" evidence="8">
    <location>
        <begin position="414"/>
        <end position="431"/>
    </location>
</feature>
<feature type="transmembrane region" description="Helical" evidence="8">
    <location>
        <begin position="239"/>
        <end position="260"/>
    </location>
</feature>
<feature type="transmembrane region" description="Helical" evidence="8">
    <location>
        <begin position="86"/>
        <end position="109"/>
    </location>
</feature>
<protein>
    <submittedName>
        <fullName evidence="10">Synaptic vesicle 2-related protein</fullName>
    </submittedName>
</protein>
<evidence type="ECO:0000256" key="2">
    <source>
        <dbReference type="ARBA" id="ARBA00008335"/>
    </source>
</evidence>
<name>A0A8X6JIJ1_TRICU</name>
<keyword evidence="3" id="KW-0813">Transport</keyword>
<dbReference type="PANTHER" id="PTHR23511">
    <property type="entry name" value="SYNAPTIC VESICLE GLYCOPROTEIN 2"/>
    <property type="match status" value="1"/>
</dbReference>
<dbReference type="Gene3D" id="1.20.1250.20">
    <property type="entry name" value="MFS general substrate transporter like domains"/>
    <property type="match status" value="1"/>
</dbReference>
<evidence type="ECO:0000313" key="10">
    <source>
        <dbReference type="EMBL" id="GFR07941.1"/>
    </source>
</evidence>
<keyword evidence="6 8" id="KW-0472">Membrane</keyword>
<feature type="transmembrane region" description="Helical" evidence="8">
    <location>
        <begin position="322"/>
        <end position="342"/>
    </location>
</feature>
<sequence length="550" mass="61433">MFWRRLKSHFKAEDNNAENETAKEQASDDVKNSETKSNDSAKKEEKPPAKEQNKNKDGSTEKSNNKGSYYIDDVVDEGGYGWFQRIITLISGVMWFSSGCQIMVLTFIGDYLACNWIFYRWQSAVLLTVVFLSMSIGAPTFGYVGDNYGRKKALGICLLVQFSFGAGAAAADSILTMIILMAFVGFTVGGFGQAVTYACEFYPTKDRGTAGFYTAYYWNLGTIVIILIAWGIMATVNSWRGVMFIAALPSLIILLGFKWFPESPRYYLVSQQPEKALETLKVMTRINKKHMPEGHLKPYEKHESKERGQFSNLFQPEHRRTILLMWYIWFAVVYTYYAYALITPMIVKHGTIRVSNETAGTAGTDNDTNADDNTFPCKEFTHKNYIDLLWTTAAETPGLFILSFLVIYINRNTLLSGACFLTALMTFLLLIDTEHSAIPNTLLFMGRANIAGVFQMIFIMTMEYFPTTLRGLAVGSGSGIGRLGSVIAPFTTQVLLAKDPIVTVCLIGLIILLAAVASACLPKEMKDRVLHEITHEVKDSKGENKDSGKV</sequence>
<dbReference type="Proteomes" id="UP000887116">
    <property type="component" value="Unassembled WGS sequence"/>
</dbReference>
<evidence type="ECO:0000259" key="9">
    <source>
        <dbReference type="PROSITE" id="PS50850"/>
    </source>
</evidence>
<evidence type="ECO:0000256" key="7">
    <source>
        <dbReference type="SAM" id="MobiDB-lite"/>
    </source>
</evidence>
<dbReference type="PROSITE" id="PS50850">
    <property type="entry name" value="MFS"/>
    <property type="match status" value="1"/>
</dbReference>
<feature type="transmembrane region" description="Helical" evidence="8">
    <location>
        <begin position="437"/>
        <end position="460"/>
    </location>
</feature>
<evidence type="ECO:0000313" key="11">
    <source>
        <dbReference type="Proteomes" id="UP000887116"/>
    </source>
</evidence>
<dbReference type="InterPro" id="IPR020846">
    <property type="entry name" value="MFS_dom"/>
</dbReference>
<feature type="transmembrane region" description="Helical" evidence="8">
    <location>
        <begin position="177"/>
        <end position="198"/>
    </location>
</feature>
<feature type="transmembrane region" description="Helical" evidence="8">
    <location>
        <begin position="210"/>
        <end position="233"/>
    </location>
</feature>
<dbReference type="GO" id="GO:0016020">
    <property type="term" value="C:membrane"/>
    <property type="evidence" value="ECO:0007669"/>
    <property type="project" value="UniProtKB-SubCell"/>
</dbReference>
<comment type="caution">
    <text evidence="10">The sequence shown here is derived from an EMBL/GenBank/DDBJ whole genome shotgun (WGS) entry which is preliminary data.</text>
</comment>
<evidence type="ECO:0000256" key="8">
    <source>
        <dbReference type="SAM" id="Phobius"/>
    </source>
</evidence>
<organism evidence="10 11">
    <name type="scientific">Trichonephila clavata</name>
    <name type="common">Joro spider</name>
    <name type="synonym">Nephila clavata</name>
    <dbReference type="NCBI Taxonomy" id="2740835"/>
    <lineage>
        <taxon>Eukaryota</taxon>
        <taxon>Metazoa</taxon>
        <taxon>Ecdysozoa</taxon>
        <taxon>Arthropoda</taxon>
        <taxon>Chelicerata</taxon>
        <taxon>Arachnida</taxon>
        <taxon>Araneae</taxon>
        <taxon>Araneomorphae</taxon>
        <taxon>Entelegynae</taxon>
        <taxon>Araneoidea</taxon>
        <taxon>Nephilidae</taxon>
        <taxon>Trichonephila</taxon>
    </lineage>
</organism>
<proteinExistence type="inferred from homology"/>
<dbReference type="AlphaFoldDB" id="A0A8X6JIJ1"/>
<keyword evidence="11" id="KW-1185">Reference proteome</keyword>
<evidence type="ECO:0000256" key="3">
    <source>
        <dbReference type="ARBA" id="ARBA00022448"/>
    </source>
</evidence>
<dbReference type="PANTHER" id="PTHR23511:SF5">
    <property type="entry name" value="MAJOR FACILITATOR-TYPE TRANSPORTER HXNZ-RELATED"/>
    <property type="match status" value="1"/>
</dbReference>
<feature type="compositionally biased region" description="Basic and acidic residues" evidence="7">
    <location>
        <begin position="10"/>
        <end position="63"/>
    </location>
</feature>
<evidence type="ECO:0000256" key="1">
    <source>
        <dbReference type="ARBA" id="ARBA00004141"/>
    </source>
</evidence>
<feature type="transmembrane region" description="Helical" evidence="8">
    <location>
        <begin position="121"/>
        <end position="141"/>
    </location>
</feature>
<dbReference type="Pfam" id="PF00083">
    <property type="entry name" value="Sugar_tr"/>
    <property type="match status" value="1"/>
</dbReference>